<dbReference type="EMBL" id="CM009290">
    <property type="protein sequence ID" value="KAI9402207.1"/>
    <property type="molecule type" value="Genomic_DNA"/>
</dbReference>
<organism evidence="1 2">
    <name type="scientific">Populus trichocarpa</name>
    <name type="common">Western balsam poplar</name>
    <name type="synonym">Populus balsamifera subsp. trichocarpa</name>
    <dbReference type="NCBI Taxonomy" id="3694"/>
    <lineage>
        <taxon>Eukaryota</taxon>
        <taxon>Viridiplantae</taxon>
        <taxon>Streptophyta</taxon>
        <taxon>Embryophyta</taxon>
        <taxon>Tracheophyta</taxon>
        <taxon>Spermatophyta</taxon>
        <taxon>Magnoliopsida</taxon>
        <taxon>eudicotyledons</taxon>
        <taxon>Gunneridae</taxon>
        <taxon>Pentapetalae</taxon>
        <taxon>rosids</taxon>
        <taxon>fabids</taxon>
        <taxon>Malpighiales</taxon>
        <taxon>Salicaceae</taxon>
        <taxon>Saliceae</taxon>
        <taxon>Populus</taxon>
    </lineage>
</organism>
<evidence type="ECO:0000313" key="2">
    <source>
        <dbReference type="Proteomes" id="UP000006729"/>
    </source>
</evidence>
<proteinExistence type="predicted"/>
<accession>A0ACC0TKM1</accession>
<name>A0ACC0TKM1_POPTR</name>
<keyword evidence="2" id="KW-1185">Reference proteome</keyword>
<comment type="caution">
    <text evidence="1">The sequence shown here is derived from an EMBL/GenBank/DDBJ whole genome shotgun (WGS) entry which is preliminary data.</text>
</comment>
<gene>
    <name evidence="1" type="ORF">POPTR_001G233100v4</name>
</gene>
<evidence type="ECO:0000313" key="1">
    <source>
        <dbReference type="EMBL" id="KAI9402207.1"/>
    </source>
</evidence>
<sequence length="1043" mass="119734">MFPKSTHETFAQKMYQTYKAHKRFSKPKLARTDFTINHYAGDVTYQADQFLDKNKDYVVAEHQALLDASRCPFVANLFPPLPEETSKQSKFSSIGTRFKQQLQALMETLNTTEPHYIRCVKPNTVLKPGIFENINVLNQLRCGGVLEAIRISCAGYPTKRTFDEFLDRFGMLAPDVLDGSDEKSACVAILDRMGLTGYQIGKTKVFLRAGQMAELDARRAEVLANAVRRIQRQIRTYLTRKEFITLRRATIHLQKLWRAQLARKLYEQMRKEAASIRIQKNVRAHEARTFYTNLQASAIVIQTGMRAMAARNEYRYRRRTKAAIIIQTRWKRYRSLSSYKQHKMATLALQCLWRARTARKELRKLRMAARETGALKEAKDKLEKRVEELTWRLEFEKHLRLDLEEAKGQEIVKLKSSLHEMQGQLDEAHATIIQEKEEAKLAIEQAPPVIKEVPVVDNTKLELLKNQNDELENELSELKKKMEEFENKCSELEKESKARTKEAEESHLKTMTLQDTIERLELNLSNLESENQVLRQQALDASENEGLSEELKILKSKIAELESENELLRKQPAIVEQMTPEIILPRVKSFENGHGHQREEEPQMTKESGPPISLLTTQRSLTDKQQENHDVLIKCLMEDKRFDETRPVAACVAYKTLLQWRSFEAEKATIFDKIIHTIRSSIESQDNITDLAYWLSSTSTLLYLLQNTLKASNTKNVSSRSNRNSPATIFGRMALGFHSSSVGMGMSSGYSGMVGKGNEQLKVEAKYPALLFKQHLTAYVEKIYGLIRDSVKKEIGPFLNLCIQAPRSIRGSSKNIHSSIVAKQQSSNIHWQSIVNKLDLTLGIMSENHVPPVFMRKIFSQVFSFINVQLFNSLLLRRECCSFSNGEYVKAGLQELEQWCRKASDQFAGSSWDELRHIRQAVGFLVSHQKAQKSLEEITNELCPMLSIPQIYRIGTMFWDDKYGTQGLSSDVISKMRTLMAEDSIKMPNNTFLLDVDSSIPFSMEEIFGSLSTIRLSNMDPPPLLRQRSDFHFLLQETQTETA</sequence>
<protein>
    <submittedName>
        <fullName evidence="1">Uncharacterized protein</fullName>
    </submittedName>
</protein>
<reference evidence="1 2" key="1">
    <citation type="journal article" date="2006" name="Science">
        <title>The genome of black cottonwood, Populus trichocarpa (Torr. &amp; Gray).</title>
        <authorList>
            <person name="Tuskan G.A."/>
            <person name="Difazio S."/>
            <person name="Jansson S."/>
            <person name="Bohlmann J."/>
            <person name="Grigoriev I."/>
            <person name="Hellsten U."/>
            <person name="Putnam N."/>
            <person name="Ralph S."/>
            <person name="Rombauts S."/>
            <person name="Salamov A."/>
            <person name="Schein J."/>
            <person name="Sterck L."/>
            <person name="Aerts A."/>
            <person name="Bhalerao R.R."/>
            <person name="Bhalerao R.P."/>
            <person name="Blaudez D."/>
            <person name="Boerjan W."/>
            <person name="Brun A."/>
            <person name="Brunner A."/>
            <person name="Busov V."/>
            <person name="Campbell M."/>
            <person name="Carlson J."/>
            <person name="Chalot M."/>
            <person name="Chapman J."/>
            <person name="Chen G.L."/>
            <person name="Cooper D."/>
            <person name="Coutinho P.M."/>
            <person name="Couturier J."/>
            <person name="Covert S."/>
            <person name="Cronk Q."/>
            <person name="Cunningham R."/>
            <person name="Davis J."/>
            <person name="Degroeve S."/>
            <person name="Dejardin A."/>
            <person name="Depamphilis C."/>
            <person name="Detter J."/>
            <person name="Dirks B."/>
            <person name="Dubchak I."/>
            <person name="Duplessis S."/>
            <person name="Ehlting J."/>
            <person name="Ellis B."/>
            <person name="Gendler K."/>
            <person name="Goodstein D."/>
            <person name="Gribskov M."/>
            <person name="Grimwood J."/>
            <person name="Groover A."/>
            <person name="Gunter L."/>
            <person name="Hamberger B."/>
            <person name="Heinze B."/>
            <person name="Helariutta Y."/>
            <person name="Henrissat B."/>
            <person name="Holligan D."/>
            <person name="Holt R."/>
            <person name="Huang W."/>
            <person name="Islam-Faridi N."/>
            <person name="Jones S."/>
            <person name="Jones-Rhoades M."/>
            <person name="Jorgensen R."/>
            <person name="Joshi C."/>
            <person name="Kangasjarvi J."/>
            <person name="Karlsson J."/>
            <person name="Kelleher C."/>
            <person name="Kirkpatrick R."/>
            <person name="Kirst M."/>
            <person name="Kohler A."/>
            <person name="Kalluri U."/>
            <person name="Larimer F."/>
            <person name="Leebens-Mack J."/>
            <person name="Leple J.C."/>
            <person name="Locascio P."/>
            <person name="Lou Y."/>
            <person name="Lucas S."/>
            <person name="Martin F."/>
            <person name="Montanini B."/>
            <person name="Napoli C."/>
            <person name="Nelson D.R."/>
            <person name="Nelson C."/>
            <person name="Nieminen K."/>
            <person name="Nilsson O."/>
            <person name="Pereda V."/>
            <person name="Peter G."/>
            <person name="Philippe R."/>
            <person name="Pilate G."/>
            <person name="Poliakov A."/>
            <person name="Razumovskaya J."/>
            <person name="Richardson P."/>
            <person name="Rinaldi C."/>
            <person name="Ritland K."/>
            <person name="Rouze P."/>
            <person name="Ryaboy D."/>
            <person name="Schmutz J."/>
            <person name="Schrader J."/>
            <person name="Segerman B."/>
            <person name="Shin H."/>
            <person name="Siddiqui A."/>
            <person name="Sterky F."/>
            <person name="Terry A."/>
            <person name="Tsai C.J."/>
            <person name="Uberbacher E."/>
            <person name="Unneberg P."/>
            <person name="Vahala J."/>
            <person name="Wall K."/>
            <person name="Wessler S."/>
            <person name="Yang G."/>
            <person name="Yin T."/>
            <person name="Douglas C."/>
            <person name="Marra M."/>
            <person name="Sandberg G."/>
            <person name="Van de Peer Y."/>
            <person name="Rokhsar D."/>
        </authorList>
    </citation>
    <scope>NUCLEOTIDE SEQUENCE [LARGE SCALE GENOMIC DNA]</scope>
    <source>
        <strain evidence="2">cv. Nisqually</strain>
    </source>
</reference>
<dbReference type="Proteomes" id="UP000006729">
    <property type="component" value="Chromosome 1"/>
</dbReference>